<name>A0ABM1W0T3_APLCA</name>
<feature type="non-terminal residue" evidence="3">
    <location>
        <position position="227"/>
    </location>
</feature>
<reference evidence="3" key="1">
    <citation type="submission" date="2025-08" db="UniProtKB">
        <authorList>
            <consortium name="RefSeq"/>
        </authorList>
    </citation>
    <scope>IDENTIFICATION</scope>
</reference>
<organism evidence="2 3">
    <name type="scientific">Aplysia californica</name>
    <name type="common">California sea hare</name>
    <dbReference type="NCBI Taxonomy" id="6500"/>
    <lineage>
        <taxon>Eukaryota</taxon>
        <taxon>Metazoa</taxon>
        <taxon>Spiralia</taxon>
        <taxon>Lophotrochozoa</taxon>
        <taxon>Mollusca</taxon>
        <taxon>Gastropoda</taxon>
        <taxon>Heterobranchia</taxon>
        <taxon>Euthyneura</taxon>
        <taxon>Tectipleura</taxon>
        <taxon>Aplysiida</taxon>
        <taxon>Aplysioidea</taxon>
        <taxon>Aplysiidae</taxon>
        <taxon>Aplysia</taxon>
    </lineage>
</organism>
<evidence type="ECO:0000313" key="2">
    <source>
        <dbReference type="Proteomes" id="UP000694888"/>
    </source>
</evidence>
<feature type="compositionally biased region" description="Low complexity" evidence="1">
    <location>
        <begin position="62"/>
        <end position="73"/>
    </location>
</feature>
<evidence type="ECO:0000256" key="1">
    <source>
        <dbReference type="SAM" id="MobiDB-lite"/>
    </source>
</evidence>
<feature type="region of interest" description="Disordered" evidence="1">
    <location>
        <begin position="1"/>
        <end position="75"/>
    </location>
</feature>
<accession>A0ABM1W0T3</accession>
<sequence length="227" mass="24698">MGQNFFDRPDDNLDPWGSTRPDSPPSAQQGQEAGPVGLGHRLLQRQRSKSAGILPHGDWVESGQSSLSSRPLSTPMHMGVYDLMPRKTAALYRSEDTIVNSSFDSSSSSSLYSSGVGAEECEVEYGEEEGSVFGEDSEYMSEDESCSERSSQRGRPCRRVNGLIENGEPSEEELTLSNIFEDKAENFVMAALFCASEEGNVDGLKELAEMAANVDHNTANKRGETAV</sequence>
<dbReference type="GeneID" id="101857599"/>
<protein>
    <submittedName>
        <fullName evidence="3">Uncharacterized protein LOC101857599</fullName>
    </submittedName>
</protein>
<dbReference type="RefSeq" id="XP_035828276.1">
    <property type="nucleotide sequence ID" value="XM_035972383.1"/>
</dbReference>
<proteinExistence type="predicted"/>
<keyword evidence="2" id="KW-1185">Reference proteome</keyword>
<evidence type="ECO:0000313" key="3">
    <source>
        <dbReference type="RefSeq" id="XP_035828276.1"/>
    </source>
</evidence>
<dbReference type="Proteomes" id="UP000694888">
    <property type="component" value="Unplaced"/>
</dbReference>
<gene>
    <name evidence="3" type="primary">LOC101857599</name>
</gene>